<evidence type="ECO:0000256" key="1">
    <source>
        <dbReference type="ARBA" id="ARBA00004123"/>
    </source>
</evidence>
<evidence type="ECO:0000313" key="13">
    <source>
        <dbReference type="Proteomes" id="UP000886653"/>
    </source>
</evidence>
<dbReference type="OrthoDB" id="298344at2759"/>
<dbReference type="InterPro" id="IPR018866">
    <property type="entry name" value="Znf-4CXXC_R1"/>
</dbReference>
<evidence type="ECO:0000256" key="7">
    <source>
        <dbReference type="ARBA" id="ARBA00023015"/>
    </source>
</evidence>
<dbReference type="Pfam" id="PF10497">
    <property type="entry name" value="zf-4CXXC_R1"/>
    <property type="match status" value="1"/>
</dbReference>
<keyword evidence="4" id="KW-1017">Isopeptide bond</keyword>
<dbReference type="InterPro" id="IPR040221">
    <property type="entry name" value="CDCA7/CDA7L"/>
</dbReference>
<evidence type="ECO:0000256" key="6">
    <source>
        <dbReference type="ARBA" id="ARBA00022843"/>
    </source>
</evidence>
<evidence type="ECO:0000256" key="10">
    <source>
        <dbReference type="SAM" id="MobiDB-lite"/>
    </source>
</evidence>
<evidence type="ECO:0000256" key="3">
    <source>
        <dbReference type="ARBA" id="ARBA00022490"/>
    </source>
</evidence>
<name>A0A9P6NSG4_9BASI</name>
<keyword evidence="6" id="KW-0832">Ubl conjugation</keyword>
<feature type="compositionally biased region" description="Polar residues" evidence="10">
    <location>
        <begin position="16"/>
        <end position="25"/>
    </location>
</feature>
<evidence type="ECO:0000256" key="9">
    <source>
        <dbReference type="ARBA" id="ARBA00023242"/>
    </source>
</evidence>
<feature type="region of interest" description="Disordered" evidence="10">
    <location>
        <begin position="1"/>
        <end position="135"/>
    </location>
</feature>
<evidence type="ECO:0000259" key="11">
    <source>
        <dbReference type="Pfam" id="PF10497"/>
    </source>
</evidence>
<organism evidence="12 13">
    <name type="scientific">Cronartium quercuum f. sp. fusiforme G11</name>
    <dbReference type="NCBI Taxonomy" id="708437"/>
    <lineage>
        <taxon>Eukaryota</taxon>
        <taxon>Fungi</taxon>
        <taxon>Dikarya</taxon>
        <taxon>Basidiomycota</taxon>
        <taxon>Pucciniomycotina</taxon>
        <taxon>Pucciniomycetes</taxon>
        <taxon>Pucciniales</taxon>
        <taxon>Coleosporiaceae</taxon>
        <taxon>Cronartium</taxon>
    </lineage>
</organism>
<keyword evidence="3" id="KW-0963">Cytoplasm</keyword>
<comment type="subcellular location">
    <subcellularLocation>
        <location evidence="2">Cytoplasm</location>
    </subcellularLocation>
    <subcellularLocation>
        <location evidence="1">Nucleus</location>
    </subcellularLocation>
</comment>
<dbReference type="PANTHER" id="PTHR31169">
    <property type="entry name" value="OS05G0300700 PROTEIN"/>
    <property type="match status" value="1"/>
</dbReference>
<protein>
    <recommendedName>
        <fullName evidence="11">Zinc-finger domain-containing protein</fullName>
    </recommendedName>
</protein>
<feature type="region of interest" description="Disordered" evidence="10">
    <location>
        <begin position="313"/>
        <end position="422"/>
    </location>
</feature>
<sequence>MPKAIRRQSDPRFHVVSQNQGSLPASSKRKSLDAIQPTPSSTLFNGFDRPATLQNSNAPRRKSMDNSTRKYIKSIDDSTLSFGIDGGPQRKDSISKKARQPSTNNHSSINKRHVSASEATSNVAKKPKLDILSKSGKMNNQTAILSKNLEPSNDKPTTIDETIKDRCHQCRSVISPEQVLICQNQKQPSKPKRTEKVGEGSTLEKSQSNASKVILIKCMAKYCAKCLRSRYGEILESIRPTIDSAYVWTCPMCMDYCNCSPCRKRKGLLPTGRLLKEVSQAGYSSARELLEADPNAQGADMISLANNKKLKKEMAEAPALPSKSTKIKNGKSQDKKPSSSKVTKPTKRKSSIVVAIPSPEKGIPSAPNRKEVKRPVQTKLPSSKLPAKTTETAAIAKRQVSASSDLTQPPSPQADPSEAQEKVVVPKIPTKRAPKFSMAPKSLPSIPTGDLSSEQIRSRLHVREFVCRFRSLLPGLGKTEQANSKNETQRVEKILDSMDDVVNFWIDDEGAMRAIMSSLVKLIISEIDEDDLESSTILNSPSSHATLTQLNKESRLGSVAPNPYQQSSCACWSTAQTFLTEEGLGDQLSGDIKNVYINDTPPTDDRIVRLKILPEQKLAVITGLIDVAFRGSILAEDLVQGLERERQAKADIVKERVKLNKQWQEDKTRLMAAMPPKETLLGPDAPTKGKQLQKLKEQEAERLRLLGEWELEWAQAESDHKNGLRMSSIAQYLAGSVNRIRFLPIGRDTRGNTYYILSSTPGRTYPNEASELAYAWSYNLLMHGSEPSDLVHLTNNELKKVDSDDQIDMLEGGQRDDNDQWMRISHPGEVRKLGAWIEYEARLISYNNQSESLIEPIDVLTSVSLDSINGNKAWKSVAALVEQINTFAEYLDLKITEAADEQIGKRAVKSRTAARAGL</sequence>
<keyword evidence="7" id="KW-0805">Transcription regulation</keyword>
<gene>
    <name evidence="12" type="ORF">CROQUDRAFT_651354</name>
</gene>
<dbReference type="EMBL" id="MU167214">
    <property type="protein sequence ID" value="KAG0151154.1"/>
    <property type="molecule type" value="Genomic_DNA"/>
</dbReference>
<feature type="compositionally biased region" description="Basic and acidic residues" evidence="10">
    <location>
        <begin position="62"/>
        <end position="76"/>
    </location>
</feature>
<dbReference type="PANTHER" id="PTHR31169:SF8">
    <property type="entry name" value="ZINC-FINGER DOMAIN OF MONOAMINE-OXIDASE A REPRESSOR R1 PROTEIN"/>
    <property type="match status" value="1"/>
</dbReference>
<dbReference type="GO" id="GO:0005737">
    <property type="term" value="C:cytoplasm"/>
    <property type="evidence" value="ECO:0007669"/>
    <property type="project" value="UniProtKB-SubCell"/>
</dbReference>
<keyword evidence="5" id="KW-0597">Phosphoprotein</keyword>
<evidence type="ECO:0000256" key="2">
    <source>
        <dbReference type="ARBA" id="ARBA00004496"/>
    </source>
</evidence>
<dbReference type="GO" id="GO:0005634">
    <property type="term" value="C:nucleus"/>
    <property type="evidence" value="ECO:0007669"/>
    <property type="project" value="UniProtKB-SubCell"/>
</dbReference>
<evidence type="ECO:0000313" key="12">
    <source>
        <dbReference type="EMBL" id="KAG0151154.1"/>
    </source>
</evidence>
<evidence type="ECO:0000256" key="4">
    <source>
        <dbReference type="ARBA" id="ARBA00022499"/>
    </source>
</evidence>
<keyword evidence="13" id="KW-1185">Reference proteome</keyword>
<comment type="caution">
    <text evidence="12">The sequence shown here is derived from an EMBL/GenBank/DDBJ whole genome shotgun (WGS) entry which is preliminary data.</text>
</comment>
<dbReference type="GO" id="GO:0006355">
    <property type="term" value="P:regulation of DNA-templated transcription"/>
    <property type="evidence" value="ECO:0007669"/>
    <property type="project" value="InterPro"/>
</dbReference>
<proteinExistence type="predicted"/>
<keyword evidence="9" id="KW-0539">Nucleus</keyword>
<reference evidence="12" key="1">
    <citation type="submission" date="2013-11" db="EMBL/GenBank/DDBJ databases">
        <title>Genome sequence of the fusiform rust pathogen reveals effectors for host alternation and coevolution with pine.</title>
        <authorList>
            <consortium name="DOE Joint Genome Institute"/>
            <person name="Smith K."/>
            <person name="Pendleton A."/>
            <person name="Kubisiak T."/>
            <person name="Anderson C."/>
            <person name="Salamov A."/>
            <person name="Aerts A."/>
            <person name="Riley R."/>
            <person name="Clum A."/>
            <person name="Lindquist E."/>
            <person name="Ence D."/>
            <person name="Campbell M."/>
            <person name="Kronenberg Z."/>
            <person name="Feau N."/>
            <person name="Dhillon B."/>
            <person name="Hamelin R."/>
            <person name="Burleigh J."/>
            <person name="Smith J."/>
            <person name="Yandell M."/>
            <person name="Nelson C."/>
            <person name="Grigoriev I."/>
            <person name="Davis J."/>
        </authorList>
    </citation>
    <scope>NUCLEOTIDE SEQUENCE</scope>
    <source>
        <strain evidence="12">G11</strain>
    </source>
</reference>
<keyword evidence="8" id="KW-0804">Transcription</keyword>
<feature type="region of interest" description="Disordered" evidence="10">
    <location>
        <begin position="183"/>
        <end position="203"/>
    </location>
</feature>
<dbReference type="AlphaFoldDB" id="A0A9P6NSG4"/>
<accession>A0A9P6NSG4</accession>
<evidence type="ECO:0000256" key="5">
    <source>
        <dbReference type="ARBA" id="ARBA00022553"/>
    </source>
</evidence>
<dbReference type="Proteomes" id="UP000886653">
    <property type="component" value="Unassembled WGS sequence"/>
</dbReference>
<evidence type="ECO:0000256" key="8">
    <source>
        <dbReference type="ARBA" id="ARBA00023163"/>
    </source>
</evidence>
<feature type="domain" description="Zinc-finger" evidence="11">
    <location>
        <begin position="164"/>
        <end position="290"/>
    </location>
</feature>